<accession>A0AAV0QGN1</accession>
<evidence type="ECO:0000259" key="3">
    <source>
        <dbReference type="Pfam" id="PF05030"/>
    </source>
</evidence>
<dbReference type="AlphaFoldDB" id="A0AAV0QGN1"/>
<name>A0AAV0QGN1_9ROSI</name>
<gene>
    <name evidence="4" type="ORF">LITE_LOCUS43272</name>
</gene>
<comment type="similarity">
    <text evidence="1">Belongs to the SS18 family.</text>
</comment>
<feature type="compositionally biased region" description="Low complexity" evidence="2">
    <location>
        <begin position="206"/>
        <end position="218"/>
    </location>
</feature>
<evidence type="ECO:0000313" key="5">
    <source>
        <dbReference type="Proteomes" id="UP001154282"/>
    </source>
</evidence>
<feature type="non-terminal residue" evidence="4">
    <location>
        <position position="1"/>
    </location>
</feature>
<evidence type="ECO:0000313" key="4">
    <source>
        <dbReference type="EMBL" id="CAI0544720.1"/>
    </source>
</evidence>
<feature type="compositionally biased region" description="Low complexity" evidence="2">
    <location>
        <begin position="159"/>
        <end position="193"/>
    </location>
</feature>
<comment type="caution">
    <text evidence="4">The sequence shown here is derived from an EMBL/GenBank/DDBJ whole genome shotgun (WGS) entry which is preliminary data.</text>
</comment>
<sequence length="218" mass="25277">VFGRFLCFLSAAPDSKQRPERDRERERWSEKEGEGRRKGFWFLWVFSTAFVGKEGSGETREKTMTQTPPPQQQQQGMLMNTPPGNVTTEQIQKYLDDNKKLIMAILEHQSAGKFAECSSLQNQLQQNLMYLAKIADAQPPPPQPQGTTPPPNAQMASVQQEQQQQQQQQHYMQASQGQIEWSQQQQQQPMYLQAPRHPFQMNDPKQQQQQQQQRTYQG</sequence>
<dbReference type="Proteomes" id="UP001154282">
    <property type="component" value="Unassembled WGS sequence"/>
</dbReference>
<dbReference type="InterPro" id="IPR007726">
    <property type="entry name" value="SS18_N"/>
</dbReference>
<feature type="compositionally biased region" description="Polar residues" evidence="2">
    <location>
        <begin position="76"/>
        <end position="85"/>
    </location>
</feature>
<feature type="region of interest" description="Disordered" evidence="2">
    <location>
        <begin position="55"/>
        <end position="85"/>
    </location>
</feature>
<proteinExistence type="inferred from homology"/>
<protein>
    <recommendedName>
        <fullName evidence="3">SS18 N-terminal domain-containing protein</fullName>
    </recommendedName>
</protein>
<feature type="compositionally biased region" description="Pro residues" evidence="2">
    <location>
        <begin position="138"/>
        <end position="152"/>
    </location>
</feature>
<organism evidence="4 5">
    <name type="scientific">Linum tenue</name>
    <dbReference type="NCBI Taxonomy" id="586396"/>
    <lineage>
        <taxon>Eukaryota</taxon>
        <taxon>Viridiplantae</taxon>
        <taxon>Streptophyta</taxon>
        <taxon>Embryophyta</taxon>
        <taxon>Tracheophyta</taxon>
        <taxon>Spermatophyta</taxon>
        <taxon>Magnoliopsida</taxon>
        <taxon>eudicotyledons</taxon>
        <taxon>Gunneridae</taxon>
        <taxon>Pentapetalae</taxon>
        <taxon>rosids</taxon>
        <taxon>fabids</taxon>
        <taxon>Malpighiales</taxon>
        <taxon>Linaceae</taxon>
        <taxon>Linum</taxon>
    </lineage>
</organism>
<evidence type="ECO:0000256" key="2">
    <source>
        <dbReference type="SAM" id="MobiDB-lite"/>
    </source>
</evidence>
<dbReference type="EMBL" id="CAMGYJ010000009">
    <property type="protein sequence ID" value="CAI0544720.1"/>
    <property type="molecule type" value="Genomic_DNA"/>
</dbReference>
<keyword evidence="5" id="KW-1185">Reference proteome</keyword>
<evidence type="ECO:0000256" key="1">
    <source>
        <dbReference type="ARBA" id="ARBA00007945"/>
    </source>
</evidence>
<reference evidence="4" key="1">
    <citation type="submission" date="2022-08" db="EMBL/GenBank/DDBJ databases">
        <authorList>
            <person name="Gutierrez-Valencia J."/>
        </authorList>
    </citation>
    <scope>NUCLEOTIDE SEQUENCE</scope>
</reference>
<feature type="domain" description="SS18 N-terminal" evidence="3">
    <location>
        <begin position="85"/>
        <end position="138"/>
    </location>
</feature>
<dbReference type="Pfam" id="PF05030">
    <property type="entry name" value="SSXT"/>
    <property type="match status" value="1"/>
</dbReference>
<feature type="region of interest" description="Disordered" evidence="2">
    <location>
        <begin position="136"/>
        <end position="218"/>
    </location>
</feature>